<proteinExistence type="predicted"/>
<name>A0A833S745_PHYIN</name>
<organism evidence="3 4">
    <name type="scientific">Phytophthora infestans</name>
    <name type="common">Potato late blight agent</name>
    <name type="synonym">Botrytis infestans</name>
    <dbReference type="NCBI Taxonomy" id="4787"/>
    <lineage>
        <taxon>Eukaryota</taxon>
        <taxon>Sar</taxon>
        <taxon>Stramenopiles</taxon>
        <taxon>Oomycota</taxon>
        <taxon>Peronosporomycetes</taxon>
        <taxon>Peronosporales</taxon>
        <taxon>Peronosporaceae</taxon>
        <taxon>Phytophthora</taxon>
    </lineage>
</organism>
<keyword evidence="1" id="KW-0175">Coiled coil</keyword>
<protein>
    <submittedName>
        <fullName evidence="3">Uncharacterized protein</fullName>
    </submittedName>
</protein>
<evidence type="ECO:0000313" key="4">
    <source>
        <dbReference type="Proteomes" id="UP000602510"/>
    </source>
</evidence>
<evidence type="ECO:0000256" key="1">
    <source>
        <dbReference type="SAM" id="Coils"/>
    </source>
</evidence>
<feature type="coiled-coil region" evidence="1">
    <location>
        <begin position="96"/>
        <end position="134"/>
    </location>
</feature>
<evidence type="ECO:0000313" key="3">
    <source>
        <dbReference type="EMBL" id="KAF4042042.1"/>
    </source>
</evidence>
<dbReference type="EMBL" id="WSZM01000107">
    <property type="protein sequence ID" value="KAF4042042.1"/>
    <property type="molecule type" value="Genomic_DNA"/>
</dbReference>
<reference evidence="3" key="1">
    <citation type="submission" date="2020-04" db="EMBL/GenBank/DDBJ databases">
        <title>Hybrid Assembly of Korean Phytophthora infestans isolates.</title>
        <authorList>
            <person name="Prokchorchik M."/>
            <person name="Lee Y."/>
            <person name="Seo J."/>
            <person name="Cho J.-H."/>
            <person name="Park Y.-E."/>
            <person name="Jang D.-C."/>
            <person name="Im J.-S."/>
            <person name="Choi J.-G."/>
            <person name="Park H.-J."/>
            <person name="Lee G.-B."/>
            <person name="Lee Y.-G."/>
            <person name="Hong S.-Y."/>
            <person name="Cho K."/>
            <person name="Sohn K.H."/>
        </authorList>
    </citation>
    <scope>NUCLEOTIDE SEQUENCE</scope>
    <source>
        <strain evidence="3">KR_1_A1</strain>
    </source>
</reference>
<feature type="compositionally biased region" description="Low complexity" evidence="2">
    <location>
        <begin position="246"/>
        <end position="260"/>
    </location>
</feature>
<feature type="region of interest" description="Disordered" evidence="2">
    <location>
        <begin position="246"/>
        <end position="269"/>
    </location>
</feature>
<evidence type="ECO:0000256" key="2">
    <source>
        <dbReference type="SAM" id="MobiDB-lite"/>
    </source>
</evidence>
<dbReference type="AlphaFoldDB" id="A0A833S745"/>
<dbReference type="Proteomes" id="UP000602510">
    <property type="component" value="Unassembled WGS sequence"/>
</dbReference>
<comment type="caution">
    <text evidence="3">The sequence shown here is derived from an EMBL/GenBank/DDBJ whole genome shotgun (WGS) entry which is preliminary data.</text>
</comment>
<accession>A0A833S745</accession>
<gene>
    <name evidence="3" type="ORF">GN244_ATG05698</name>
</gene>
<feature type="coiled-coil region" evidence="1">
    <location>
        <begin position="33"/>
        <end position="67"/>
    </location>
</feature>
<sequence length="314" mass="35234">MEQPRYVGQRNEITDDDFVAPVNEDELDAHHKMLRMAAAIERLTQDFARQQEELTAAYKRLQQYELRERNGEFPMASQDVRAGSKKRGVNCGCGIHETELKELKNLLEEKDLALAEALQQRNVHRVELDKAKALIAELRTLHLDTTGGRAPQAAWKANSPLVPDSPSTNMISRNAITSTQYAQANIGIRTPMTPAATAALLGCPGAIDVPHDERFDVASAYKQRSETGDVFWRKQYKEAVRMRKSQQSSAIAQQQSPHPSLKIFSSRDNRKKKQTKFAMRLCHLHATSASARGKITSLKSSTACWRNNEIDLPA</sequence>
<keyword evidence="4" id="KW-1185">Reference proteome</keyword>